<gene>
    <name evidence="2" type="ORF">PXEA_LOCUS3447</name>
</gene>
<feature type="region of interest" description="Disordered" evidence="1">
    <location>
        <begin position="20"/>
        <end position="39"/>
    </location>
</feature>
<comment type="caution">
    <text evidence="2">The sequence shown here is derived from an EMBL/GenBank/DDBJ whole genome shotgun (WGS) entry which is preliminary data.</text>
</comment>
<organism evidence="2 3">
    <name type="scientific">Protopolystoma xenopodis</name>
    <dbReference type="NCBI Taxonomy" id="117903"/>
    <lineage>
        <taxon>Eukaryota</taxon>
        <taxon>Metazoa</taxon>
        <taxon>Spiralia</taxon>
        <taxon>Lophotrochozoa</taxon>
        <taxon>Platyhelminthes</taxon>
        <taxon>Monogenea</taxon>
        <taxon>Polyopisthocotylea</taxon>
        <taxon>Polystomatidea</taxon>
        <taxon>Polystomatidae</taxon>
        <taxon>Protopolystoma</taxon>
    </lineage>
</organism>
<feature type="compositionally biased region" description="Basic residues" evidence="1">
    <location>
        <begin position="21"/>
        <end position="39"/>
    </location>
</feature>
<accession>A0A3S5B0V3</accession>
<keyword evidence="3" id="KW-1185">Reference proteome</keyword>
<feature type="region of interest" description="Disordered" evidence="1">
    <location>
        <begin position="70"/>
        <end position="108"/>
    </location>
</feature>
<dbReference type="Proteomes" id="UP000784294">
    <property type="component" value="Unassembled WGS sequence"/>
</dbReference>
<dbReference type="AlphaFoldDB" id="A0A3S5B0V3"/>
<proteinExistence type="predicted"/>
<protein>
    <submittedName>
        <fullName evidence="2">Uncharacterized protein</fullName>
    </submittedName>
</protein>
<evidence type="ECO:0000313" key="2">
    <source>
        <dbReference type="EMBL" id="VEL10007.1"/>
    </source>
</evidence>
<feature type="compositionally biased region" description="Polar residues" evidence="1">
    <location>
        <begin position="94"/>
        <end position="106"/>
    </location>
</feature>
<reference evidence="2" key="1">
    <citation type="submission" date="2018-11" db="EMBL/GenBank/DDBJ databases">
        <authorList>
            <consortium name="Pathogen Informatics"/>
        </authorList>
    </citation>
    <scope>NUCLEOTIDE SEQUENCE</scope>
</reference>
<sequence length="129" mass="15158">MDEQARQPRRRHAYLNDHPVLRRSGHSKGHNYRRHRRHADHLSRYKQLVYSDDLLNCRLVMTSKSRCSDAAAPSSEVSNHAKTRPGFEYLQPFHGSSLNMNQTEARSNSRFDLVQRRMDARWQAGRKDS</sequence>
<name>A0A3S5B0V3_9PLAT</name>
<evidence type="ECO:0000256" key="1">
    <source>
        <dbReference type="SAM" id="MobiDB-lite"/>
    </source>
</evidence>
<dbReference type="EMBL" id="CAAALY010007798">
    <property type="protein sequence ID" value="VEL10007.1"/>
    <property type="molecule type" value="Genomic_DNA"/>
</dbReference>
<evidence type="ECO:0000313" key="3">
    <source>
        <dbReference type="Proteomes" id="UP000784294"/>
    </source>
</evidence>